<comment type="cofactor">
    <cofactor evidence="1 5">
        <name>FAD</name>
        <dbReference type="ChEBI" id="CHEBI:57692"/>
    </cofactor>
</comment>
<feature type="domain" description="Acyl-CoA oxidase/dehydrogenase middle" evidence="7">
    <location>
        <begin position="114"/>
        <end position="210"/>
    </location>
</feature>
<evidence type="ECO:0000256" key="1">
    <source>
        <dbReference type="ARBA" id="ARBA00001974"/>
    </source>
</evidence>
<keyword evidence="3 5" id="KW-0285">Flavoprotein</keyword>
<gene>
    <name evidence="9" type="ORF">AAY24_08765</name>
</gene>
<accession>A0A0F7K2W6</accession>
<evidence type="ECO:0000313" key="9">
    <source>
        <dbReference type="EMBL" id="AKH22152.1"/>
    </source>
</evidence>
<evidence type="ECO:0000256" key="5">
    <source>
        <dbReference type="RuleBase" id="RU362125"/>
    </source>
</evidence>
<dbReference type="InterPro" id="IPR046373">
    <property type="entry name" value="Acyl-CoA_Oxase/DH_mid-dom_sf"/>
</dbReference>
<keyword evidence="4 5" id="KW-0274">FAD</keyword>
<dbReference type="EMBL" id="CP011412">
    <property type="protein sequence ID" value="AKH22152.1"/>
    <property type="molecule type" value="Genomic_DNA"/>
</dbReference>
<dbReference type="GO" id="GO:0050660">
    <property type="term" value="F:flavin adenine dinucleotide binding"/>
    <property type="evidence" value="ECO:0007669"/>
    <property type="project" value="InterPro"/>
</dbReference>
<evidence type="ECO:0000259" key="7">
    <source>
        <dbReference type="Pfam" id="PF02770"/>
    </source>
</evidence>
<evidence type="ECO:0000256" key="4">
    <source>
        <dbReference type="ARBA" id="ARBA00022827"/>
    </source>
</evidence>
<organism evidence="9 10">
    <name type="scientific">Sedimenticola thiotaurini</name>
    <dbReference type="NCBI Taxonomy" id="1543721"/>
    <lineage>
        <taxon>Bacteria</taxon>
        <taxon>Pseudomonadati</taxon>
        <taxon>Pseudomonadota</taxon>
        <taxon>Gammaproteobacteria</taxon>
        <taxon>Chromatiales</taxon>
        <taxon>Sedimenticolaceae</taxon>
        <taxon>Sedimenticola</taxon>
    </lineage>
</organism>
<dbReference type="SUPFAM" id="SSF56645">
    <property type="entry name" value="Acyl-CoA dehydrogenase NM domain-like"/>
    <property type="match status" value="1"/>
</dbReference>
<comment type="similarity">
    <text evidence="2 5">Belongs to the acyl-CoA dehydrogenase family.</text>
</comment>
<dbReference type="PATRIC" id="fig|1543721.4.peg.1813"/>
<evidence type="ECO:0000313" key="10">
    <source>
        <dbReference type="Proteomes" id="UP000034410"/>
    </source>
</evidence>
<dbReference type="PIRSF" id="PIRSF016578">
    <property type="entry name" value="HsaA"/>
    <property type="match status" value="1"/>
</dbReference>
<dbReference type="PANTHER" id="PTHR43884">
    <property type="entry name" value="ACYL-COA DEHYDROGENASE"/>
    <property type="match status" value="1"/>
</dbReference>
<evidence type="ECO:0000259" key="6">
    <source>
        <dbReference type="Pfam" id="PF00441"/>
    </source>
</evidence>
<sequence length="382" mass="41138">MESILERVQEIAKDVVAPNASAVDQEGRWPESGVRALLDAGLGGLTVPQELGGLGQGSFGVAQVCEILGQACASTAMCFGMHCVGSAVLSAKATPDQRERYLLPIIEGRHLTTLSLSEAGTGSHFYIPNTKLEAVSPDFYRVTGKKTFVTNAAYADSYVISTVAADPDAPTGQFSCIVIRNHAEGLRWGPPWDGLGMRGNSSRALHLDQVMVPRNDLLGEEGDQIWYVFQVVAPYFLMAMSGTYLGIASAALEIARNHLIKRHYSESGSSLAELPVLQHRLGTLWGMLERTRRLAYHAAASFDAGDPDALPAVFTTKAEVAECAVEMVNEVMTLTGGMAYREGSKLHQLLRDARAAHVMAPTTDLLRVWTGRTLLGRPILGA</sequence>
<dbReference type="Gene3D" id="1.20.140.10">
    <property type="entry name" value="Butyryl-CoA Dehydrogenase, subunit A, domain 3"/>
    <property type="match status" value="1"/>
</dbReference>
<dbReference type="PANTHER" id="PTHR43884:SF12">
    <property type="entry name" value="ISOVALERYL-COA DEHYDROGENASE, MITOCHONDRIAL-RELATED"/>
    <property type="match status" value="1"/>
</dbReference>
<dbReference type="Pfam" id="PF00441">
    <property type="entry name" value="Acyl-CoA_dh_1"/>
    <property type="match status" value="1"/>
</dbReference>
<dbReference type="Proteomes" id="UP000034410">
    <property type="component" value="Chromosome"/>
</dbReference>
<dbReference type="Gene3D" id="2.40.110.10">
    <property type="entry name" value="Butyryl-CoA Dehydrogenase, subunit A, domain 2"/>
    <property type="match status" value="1"/>
</dbReference>
<evidence type="ECO:0000256" key="2">
    <source>
        <dbReference type="ARBA" id="ARBA00009347"/>
    </source>
</evidence>
<dbReference type="InterPro" id="IPR009075">
    <property type="entry name" value="AcylCo_DH/oxidase_C"/>
</dbReference>
<dbReference type="InterPro" id="IPR013786">
    <property type="entry name" value="AcylCoA_DH/ox_N"/>
</dbReference>
<feature type="domain" description="Acyl-CoA dehydrogenase/oxidase N-terminal" evidence="8">
    <location>
        <begin position="3"/>
        <end position="108"/>
    </location>
</feature>
<dbReference type="SUPFAM" id="SSF47203">
    <property type="entry name" value="Acyl-CoA dehydrogenase C-terminal domain-like"/>
    <property type="match status" value="1"/>
</dbReference>
<dbReference type="Pfam" id="PF02771">
    <property type="entry name" value="Acyl-CoA_dh_N"/>
    <property type="match status" value="1"/>
</dbReference>
<dbReference type="InterPro" id="IPR037069">
    <property type="entry name" value="AcylCoA_DH/ox_N_sf"/>
</dbReference>
<dbReference type="Gene3D" id="1.10.540.10">
    <property type="entry name" value="Acyl-CoA dehydrogenase/oxidase, N-terminal domain"/>
    <property type="match status" value="1"/>
</dbReference>
<protein>
    <submittedName>
        <fullName evidence="9">Isovaleryl-CoA dehydrogenase</fullName>
    </submittedName>
</protein>
<reference evidence="9 10" key="1">
    <citation type="journal article" date="2015" name="Genome Announc.">
        <title>Complete Genome Sequence of Sedimenticola thiotaurini Strain SIP-G1, a Polyphosphate- and Polyhydroxyalkanoate-Accumulating Sulfur-Oxidizing Gammaproteobacterium Isolated from Salt Marsh Sediments.</title>
        <authorList>
            <person name="Flood B.E."/>
            <person name="Jones D.S."/>
            <person name="Bailey J.V."/>
        </authorList>
    </citation>
    <scope>NUCLEOTIDE SEQUENCE [LARGE SCALE GENOMIC DNA]</scope>
    <source>
        <strain evidence="9 10">SIP-G1</strain>
    </source>
</reference>
<keyword evidence="5" id="KW-0560">Oxidoreductase</keyword>
<dbReference type="InterPro" id="IPR009100">
    <property type="entry name" value="AcylCoA_DH/oxidase_NM_dom_sf"/>
</dbReference>
<evidence type="ECO:0000256" key="3">
    <source>
        <dbReference type="ARBA" id="ARBA00022630"/>
    </source>
</evidence>
<dbReference type="Pfam" id="PF02770">
    <property type="entry name" value="Acyl-CoA_dh_M"/>
    <property type="match status" value="1"/>
</dbReference>
<name>A0A0F7K2W6_9GAMM</name>
<dbReference type="InterPro" id="IPR006091">
    <property type="entry name" value="Acyl-CoA_Oxase/DH_mid-dom"/>
</dbReference>
<feature type="domain" description="Acyl-CoA dehydrogenase/oxidase C-terminal" evidence="6">
    <location>
        <begin position="239"/>
        <end position="367"/>
    </location>
</feature>
<proteinExistence type="inferred from homology"/>
<dbReference type="GO" id="GO:0003995">
    <property type="term" value="F:acyl-CoA dehydrogenase activity"/>
    <property type="evidence" value="ECO:0007669"/>
    <property type="project" value="TreeGrafter"/>
</dbReference>
<dbReference type="InterPro" id="IPR036250">
    <property type="entry name" value="AcylCo_DH-like_C"/>
</dbReference>
<dbReference type="KEGG" id="seds:AAY24_08765"/>
<evidence type="ECO:0000259" key="8">
    <source>
        <dbReference type="Pfam" id="PF02771"/>
    </source>
</evidence>
<dbReference type="AlphaFoldDB" id="A0A0F7K2W6"/>
<keyword evidence="10" id="KW-1185">Reference proteome</keyword>